<evidence type="ECO:0000313" key="2">
    <source>
        <dbReference type="EMBL" id="KAJ5129566.1"/>
    </source>
</evidence>
<dbReference type="GeneID" id="81405519"/>
<organism evidence="2 3">
    <name type="scientific">Penicillium bovifimosum</name>
    <dbReference type="NCBI Taxonomy" id="126998"/>
    <lineage>
        <taxon>Eukaryota</taxon>
        <taxon>Fungi</taxon>
        <taxon>Dikarya</taxon>
        <taxon>Ascomycota</taxon>
        <taxon>Pezizomycotina</taxon>
        <taxon>Eurotiomycetes</taxon>
        <taxon>Eurotiomycetidae</taxon>
        <taxon>Eurotiales</taxon>
        <taxon>Aspergillaceae</taxon>
        <taxon>Penicillium</taxon>
    </lineage>
</organism>
<accession>A0A9W9GUE8</accession>
<feature type="region of interest" description="Disordered" evidence="1">
    <location>
        <begin position="71"/>
        <end position="109"/>
    </location>
</feature>
<dbReference type="EMBL" id="JAPQKL010000005">
    <property type="protein sequence ID" value="KAJ5129566.1"/>
    <property type="molecule type" value="Genomic_DNA"/>
</dbReference>
<name>A0A9W9GUE8_9EURO</name>
<gene>
    <name evidence="2" type="ORF">N7515_005605</name>
</gene>
<protein>
    <submittedName>
        <fullName evidence="2">Uncharacterized protein</fullName>
    </submittedName>
</protein>
<reference evidence="2" key="1">
    <citation type="submission" date="2022-11" db="EMBL/GenBank/DDBJ databases">
        <authorList>
            <person name="Petersen C."/>
        </authorList>
    </citation>
    <scope>NUCLEOTIDE SEQUENCE</scope>
    <source>
        <strain evidence="2">IBT 22155</strain>
    </source>
</reference>
<sequence length="412" mass="45577">MERKAMPLPRVPGLSLPSFREVEEAIFSHRRGEESFAIPRGNNSTDEERVPSCRELEESVFSHRRGGESFATTFGIDGTYERPGESATSISPSPGHNNTSENPFPPYPVRGWNIPPDPSQNAFWESGFARRHPNLPRVLYSQPSQTQAVNRGRFPTRNLPIRERLSEISSTTIQWSVSPAPTPSSSQLSPSSEPWSPETRPIHPPRPPLADRNPNEPLRSRPRDQPEPSPVSYPRTQRRRIGVAFQDVAAHTAKCDVCNKRNKNGMSRCQNCGWQICRKCVSDRGADRTHASFGATHVPERNEDTGQVSPAVEHGEEVRAAQSLLDLGAYGNRDPSAVESPENSRRDGPSPVAVRGSQLGDALSTDSELTLYAGEWPDEEDDVPIGEDGLPLGYVITRRNPSRAARPSKMAE</sequence>
<keyword evidence="3" id="KW-1185">Reference proteome</keyword>
<dbReference type="Proteomes" id="UP001149079">
    <property type="component" value="Unassembled WGS sequence"/>
</dbReference>
<dbReference type="OrthoDB" id="4755622at2759"/>
<dbReference type="AlphaFoldDB" id="A0A9W9GUE8"/>
<feature type="compositionally biased region" description="Polar residues" evidence="1">
    <location>
        <begin position="86"/>
        <end position="102"/>
    </location>
</feature>
<feature type="compositionally biased region" description="Polar residues" evidence="1">
    <location>
        <begin position="167"/>
        <end position="177"/>
    </location>
</feature>
<feature type="region of interest" description="Disordered" evidence="1">
    <location>
        <begin position="140"/>
        <end position="240"/>
    </location>
</feature>
<comment type="caution">
    <text evidence="2">The sequence shown here is derived from an EMBL/GenBank/DDBJ whole genome shotgun (WGS) entry which is preliminary data.</text>
</comment>
<reference evidence="2" key="2">
    <citation type="journal article" date="2023" name="IMA Fungus">
        <title>Comparative genomic study of the Penicillium genus elucidates a diverse pangenome and 15 lateral gene transfer events.</title>
        <authorList>
            <person name="Petersen C."/>
            <person name="Sorensen T."/>
            <person name="Nielsen M.R."/>
            <person name="Sondergaard T.E."/>
            <person name="Sorensen J.L."/>
            <person name="Fitzpatrick D.A."/>
            <person name="Frisvad J.C."/>
            <person name="Nielsen K.L."/>
        </authorList>
    </citation>
    <scope>NUCLEOTIDE SEQUENCE</scope>
    <source>
        <strain evidence="2">IBT 22155</strain>
    </source>
</reference>
<feature type="region of interest" description="Disordered" evidence="1">
    <location>
        <begin position="326"/>
        <end position="361"/>
    </location>
</feature>
<dbReference type="RefSeq" id="XP_056519945.1">
    <property type="nucleotide sequence ID" value="XM_056666349.1"/>
</dbReference>
<evidence type="ECO:0000313" key="3">
    <source>
        <dbReference type="Proteomes" id="UP001149079"/>
    </source>
</evidence>
<feature type="compositionally biased region" description="Low complexity" evidence="1">
    <location>
        <begin position="183"/>
        <end position="199"/>
    </location>
</feature>
<proteinExistence type="predicted"/>
<evidence type="ECO:0000256" key="1">
    <source>
        <dbReference type="SAM" id="MobiDB-lite"/>
    </source>
</evidence>